<name>L0HAY7_METFS</name>
<evidence type="ECO:0000313" key="5">
    <source>
        <dbReference type="Proteomes" id="UP000010824"/>
    </source>
</evidence>
<evidence type="ECO:0008006" key="6">
    <source>
        <dbReference type="Google" id="ProtNLM"/>
    </source>
</evidence>
<dbReference type="Proteomes" id="UP000010824">
    <property type="component" value="Chromosome"/>
</dbReference>
<dbReference type="InterPro" id="IPR036069">
    <property type="entry name" value="DUF34/NIF3_sf"/>
</dbReference>
<dbReference type="RefSeq" id="WP_015284881.1">
    <property type="nucleotide sequence ID" value="NC_019943.1"/>
</dbReference>
<dbReference type="PANTHER" id="PTHR13799">
    <property type="entry name" value="NGG1 INTERACTING FACTOR 3"/>
    <property type="match status" value="1"/>
</dbReference>
<dbReference type="OrthoDB" id="85198at2157"/>
<evidence type="ECO:0000313" key="4">
    <source>
        <dbReference type="EMBL" id="AGB01917.1"/>
    </source>
</evidence>
<dbReference type="KEGG" id="mfo:Metfor_0861"/>
<protein>
    <recommendedName>
        <fullName evidence="6">Dinuclear metal center protein, YbgI/SA1388 family</fullName>
    </recommendedName>
</protein>
<dbReference type="GO" id="GO:0005737">
    <property type="term" value="C:cytoplasm"/>
    <property type="evidence" value="ECO:0007669"/>
    <property type="project" value="TreeGrafter"/>
</dbReference>
<dbReference type="InterPro" id="IPR002678">
    <property type="entry name" value="DUF34/NIF3"/>
</dbReference>
<dbReference type="Pfam" id="PF01784">
    <property type="entry name" value="DUF34_NIF3"/>
    <property type="match status" value="1"/>
</dbReference>
<organism evidence="4 5">
    <name type="scientific">Methanoregula formicica (strain DSM 22288 / NBRC 105244 / SMSP)</name>
    <dbReference type="NCBI Taxonomy" id="593750"/>
    <lineage>
        <taxon>Archaea</taxon>
        <taxon>Methanobacteriati</taxon>
        <taxon>Methanobacteriota</taxon>
        <taxon>Stenosarchaea group</taxon>
        <taxon>Methanomicrobia</taxon>
        <taxon>Methanomicrobiales</taxon>
        <taxon>Methanoregulaceae</taxon>
        <taxon>Methanoregula</taxon>
    </lineage>
</organism>
<dbReference type="GeneID" id="14310174"/>
<dbReference type="FunCoup" id="L0HAY7">
    <property type="interactions" value="87"/>
</dbReference>
<evidence type="ECO:0000256" key="3">
    <source>
        <dbReference type="PIRSR" id="PIRSR602678-1"/>
    </source>
</evidence>
<proteinExistence type="inferred from homology"/>
<dbReference type="HOGENOM" id="CLU_037423_2_0_2"/>
<dbReference type="PANTHER" id="PTHR13799:SF14">
    <property type="entry name" value="GTP CYCLOHYDROLASE 1 TYPE 2 HOMOLOG"/>
    <property type="match status" value="1"/>
</dbReference>
<sequence length="232" mass="24855">MDLSLAGDRVGFIGPGDADGLAVRHILISLDYPLEKDLGGTDLGEYDLLILHHPPVCEPEIPTYVIHSNWDVLEGGACDALADCLDIAVDGVMDPATGIGRTGTIRGGPVPLSRFTWEVMGKLRTDDIRIVNYRHDCRIGSVGLVSGFGLSPDLISLAKECGVDLFLSGDLTHKGAVLAQNLGIVLLDATHQATELPGLFRLAEVISRAGRVTVRLAESSRPWRSAALKHNF</sequence>
<feature type="binding site" evidence="3">
    <location>
        <position position="191"/>
    </location>
    <ligand>
        <name>a divalent metal cation</name>
        <dbReference type="ChEBI" id="CHEBI:60240"/>
        <label>1</label>
    </ligand>
</feature>
<feature type="binding site" evidence="3">
    <location>
        <position position="71"/>
    </location>
    <ligand>
        <name>a divalent metal cation</name>
        <dbReference type="ChEBI" id="CHEBI:60240"/>
        <label>1</label>
    </ligand>
</feature>
<dbReference type="SUPFAM" id="SSF102705">
    <property type="entry name" value="NIF3 (NGG1p interacting factor 3)-like"/>
    <property type="match status" value="1"/>
</dbReference>
<evidence type="ECO:0000256" key="1">
    <source>
        <dbReference type="ARBA" id="ARBA00006964"/>
    </source>
</evidence>
<accession>L0HAY7</accession>
<feature type="binding site" evidence="3">
    <location>
        <position position="195"/>
    </location>
    <ligand>
        <name>a divalent metal cation</name>
        <dbReference type="ChEBI" id="CHEBI:60240"/>
        <label>1</label>
    </ligand>
</feature>
<reference evidence="5" key="1">
    <citation type="submission" date="2011-12" db="EMBL/GenBank/DDBJ databases">
        <title>Complete sequence of Methanoregula formicicum SMSP.</title>
        <authorList>
            <person name="Lucas S."/>
            <person name="Han J."/>
            <person name="Lapidus A."/>
            <person name="Cheng J.-F."/>
            <person name="Goodwin L."/>
            <person name="Pitluck S."/>
            <person name="Peters L."/>
            <person name="Ovchinnikova G."/>
            <person name="Teshima H."/>
            <person name="Detter J.C."/>
            <person name="Han C."/>
            <person name="Tapia R."/>
            <person name="Land M."/>
            <person name="Hauser L."/>
            <person name="Kyrpides N."/>
            <person name="Ivanova N."/>
            <person name="Pagani I."/>
            <person name="Imachi H."/>
            <person name="Tamaki H."/>
            <person name="Sekiguchi Y."/>
            <person name="Kamagata Y."/>
            <person name="Cadillo-Quiroz H."/>
            <person name="Zinder S."/>
            <person name="Liu W.-T."/>
            <person name="Woyke T."/>
        </authorList>
    </citation>
    <scope>NUCLEOTIDE SEQUENCE [LARGE SCALE GENOMIC DNA]</scope>
    <source>
        <strain evidence="5">DSM 22288 / NBRC 105244 / SMSP</strain>
    </source>
</reference>
<dbReference type="InParanoid" id="L0HAY7"/>
<dbReference type="EMBL" id="CP003167">
    <property type="protein sequence ID" value="AGB01917.1"/>
    <property type="molecule type" value="Genomic_DNA"/>
</dbReference>
<keyword evidence="2 3" id="KW-0479">Metal-binding</keyword>
<gene>
    <name evidence="4" type="ordered locus">Metfor_0861</name>
</gene>
<dbReference type="eggNOG" id="arCOG04454">
    <property type="taxonomic scope" value="Archaea"/>
</dbReference>
<reference evidence="4 5" key="2">
    <citation type="journal article" date="2014" name="Genome Announc.">
        <title>Complete Genome Sequence of Methanoregula formicica SMSPT, a Mesophilic Hydrogenotrophic Methanogen Isolated from a Methanogenic Upflow Anaerobic Sludge Blanket Reactor.</title>
        <authorList>
            <person name="Yamamoto K."/>
            <person name="Tamaki H."/>
            <person name="Cadillo-Quiroz H."/>
            <person name="Imachi H."/>
            <person name="Kyrpides N."/>
            <person name="Woyke T."/>
            <person name="Goodwin L."/>
            <person name="Zinder S.H."/>
            <person name="Kamagata Y."/>
            <person name="Liu W.T."/>
        </authorList>
    </citation>
    <scope>NUCLEOTIDE SEQUENCE [LARGE SCALE GENOMIC DNA]</scope>
    <source>
        <strain evidence="5">DSM 22288 / NBRC 105244 / SMSP</strain>
    </source>
</reference>
<dbReference type="STRING" id="593750.Metfor_0861"/>
<comment type="similarity">
    <text evidence="1">Belongs to the GTP cyclohydrolase I type 2/NIF3 family.</text>
</comment>
<dbReference type="GO" id="GO:0046872">
    <property type="term" value="F:metal ion binding"/>
    <property type="evidence" value="ECO:0007669"/>
    <property type="project" value="UniProtKB-KW"/>
</dbReference>
<dbReference type="Gene3D" id="3.40.1390.30">
    <property type="entry name" value="NIF3 (NGG1p interacting factor 3)-like"/>
    <property type="match status" value="1"/>
</dbReference>
<evidence type="ECO:0000256" key="2">
    <source>
        <dbReference type="ARBA" id="ARBA00022723"/>
    </source>
</evidence>
<dbReference type="AlphaFoldDB" id="L0HAY7"/>
<keyword evidence="5" id="KW-1185">Reference proteome</keyword>